<dbReference type="AlphaFoldDB" id="A0A8X6I123"/>
<feature type="region of interest" description="Disordered" evidence="1">
    <location>
        <begin position="1"/>
        <end position="46"/>
    </location>
</feature>
<sequence length="72" mass="8223">MRGGHKTGNHETEQEKKKQKCDRGENVIGKRKGWEPSQKQLGQRMQAVSSKVTIKGEGRFRVEIKFKVTKLG</sequence>
<proteinExistence type="predicted"/>
<evidence type="ECO:0000313" key="3">
    <source>
        <dbReference type="Proteomes" id="UP000887116"/>
    </source>
</evidence>
<protein>
    <submittedName>
        <fullName evidence="2">Uncharacterized protein</fullName>
    </submittedName>
</protein>
<accession>A0A8X6I123</accession>
<evidence type="ECO:0000256" key="1">
    <source>
        <dbReference type="SAM" id="MobiDB-lite"/>
    </source>
</evidence>
<organism evidence="2 3">
    <name type="scientific">Trichonephila clavata</name>
    <name type="common">Joro spider</name>
    <name type="synonym">Nephila clavata</name>
    <dbReference type="NCBI Taxonomy" id="2740835"/>
    <lineage>
        <taxon>Eukaryota</taxon>
        <taxon>Metazoa</taxon>
        <taxon>Ecdysozoa</taxon>
        <taxon>Arthropoda</taxon>
        <taxon>Chelicerata</taxon>
        <taxon>Arachnida</taxon>
        <taxon>Araneae</taxon>
        <taxon>Araneomorphae</taxon>
        <taxon>Entelegynae</taxon>
        <taxon>Araneoidea</taxon>
        <taxon>Nephilidae</taxon>
        <taxon>Trichonephila</taxon>
    </lineage>
</organism>
<name>A0A8X6I123_TRICU</name>
<evidence type="ECO:0000313" key="2">
    <source>
        <dbReference type="EMBL" id="GFR33512.1"/>
    </source>
</evidence>
<keyword evidence="3" id="KW-1185">Reference proteome</keyword>
<gene>
    <name evidence="2" type="ORF">TNCT_309451</name>
</gene>
<feature type="compositionally biased region" description="Basic and acidic residues" evidence="1">
    <location>
        <begin position="8"/>
        <end position="25"/>
    </location>
</feature>
<dbReference type="EMBL" id="BMAO01009818">
    <property type="protein sequence ID" value="GFR33512.1"/>
    <property type="molecule type" value="Genomic_DNA"/>
</dbReference>
<comment type="caution">
    <text evidence="2">The sequence shown here is derived from an EMBL/GenBank/DDBJ whole genome shotgun (WGS) entry which is preliminary data.</text>
</comment>
<reference evidence="2" key="1">
    <citation type="submission" date="2020-07" db="EMBL/GenBank/DDBJ databases">
        <title>Multicomponent nature underlies the extraordinary mechanical properties of spider dragline silk.</title>
        <authorList>
            <person name="Kono N."/>
            <person name="Nakamura H."/>
            <person name="Mori M."/>
            <person name="Yoshida Y."/>
            <person name="Ohtoshi R."/>
            <person name="Malay A.D."/>
            <person name="Moran D.A.P."/>
            <person name="Tomita M."/>
            <person name="Numata K."/>
            <person name="Arakawa K."/>
        </authorList>
    </citation>
    <scope>NUCLEOTIDE SEQUENCE</scope>
</reference>
<dbReference type="Proteomes" id="UP000887116">
    <property type="component" value="Unassembled WGS sequence"/>
</dbReference>
<feature type="compositionally biased region" description="Polar residues" evidence="1">
    <location>
        <begin position="37"/>
        <end position="46"/>
    </location>
</feature>